<keyword evidence="3" id="KW-0165">Cleavage on pair of basic residues</keyword>
<evidence type="ECO:0000256" key="9">
    <source>
        <dbReference type="PROSITE-ProRule" id="PRU00043"/>
    </source>
</evidence>
<evidence type="ECO:0000256" key="6">
    <source>
        <dbReference type="ARBA" id="ARBA00022889"/>
    </source>
</evidence>
<evidence type="ECO:0000313" key="11">
    <source>
        <dbReference type="EMBL" id="PWA33110.1"/>
    </source>
</evidence>
<evidence type="ECO:0000256" key="3">
    <source>
        <dbReference type="ARBA" id="ARBA00022685"/>
    </source>
</evidence>
<dbReference type="InterPro" id="IPR020894">
    <property type="entry name" value="Cadherin_CS"/>
</dbReference>
<evidence type="ECO:0000256" key="2">
    <source>
        <dbReference type="ARBA" id="ARBA00022475"/>
    </source>
</evidence>
<dbReference type="GO" id="GO:0007156">
    <property type="term" value="P:homophilic cell adhesion via plasma membrane adhesion molecules"/>
    <property type="evidence" value="ECO:0007669"/>
    <property type="project" value="InterPro"/>
</dbReference>
<evidence type="ECO:0000259" key="10">
    <source>
        <dbReference type="PROSITE" id="PS50268"/>
    </source>
</evidence>
<dbReference type="CDD" id="cd11304">
    <property type="entry name" value="Cadherin_repeat"/>
    <property type="match status" value="1"/>
</dbReference>
<evidence type="ECO:0000256" key="1">
    <source>
        <dbReference type="ARBA" id="ARBA00004236"/>
    </source>
</evidence>
<organism evidence="11 12">
    <name type="scientific">Gambusia affinis</name>
    <name type="common">Western mosquitofish</name>
    <name type="synonym">Heterandria affinis</name>
    <dbReference type="NCBI Taxonomy" id="33528"/>
    <lineage>
        <taxon>Eukaryota</taxon>
        <taxon>Metazoa</taxon>
        <taxon>Chordata</taxon>
        <taxon>Craniata</taxon>
        <taxon>Vertebrata</taxon>
        <taxon>Euteleostomi</taxon>
        <taxon>Actinopterygii</taxon>
        <taxon>Neopterygii</taxon>
        <taxon>Teleostei</taxon>
        <taxon>Neoteleostei</taxon>
        <taxon>Acanthomorphata</taxon>
        <taxon>Ovalentaria</taxon>
        <taxon>Atherinomorphae</taxon>
        <taxon>Cyprinodontiformes</taxon>
        <taxon>Poeciliidae</taxon>
        <taxon>Poeciliinae</taxon>
        <taxon>Gambusia</taxon>
    </lineage>
</organism>
<accession>A0A315WAE9</accession>
<keyword evidence="12" id="KW-1185">Reference proteome</keyword>
<dbReference type="Gene3D" id="2.60.40.60">
    <property type="entry name" value="Cadherins"/>
    <property type="match status" value="1"/>
</dbReference>
<keyword evidence="5 9" id="KW-0106">Calcium</keyword>
<dbReference type="STRING" id="33528.ENSGAFP00000021244"/>
<proteinExistence type="predicted"/>
<dbReference type="GO" id="GO:0016339">
    <property type="term" value="P:calcium-dependent cell-cell adhesion via plasma membrane cell adhesion molecules"/>
    <property type="evidence" value="ECO:0007669"/>
    <property type="project" value="TreeGrafter"/>
</dbReference>
<comment type="subcellular location">
    <subcellularLocation>
        <location evidence="1">Cell membrane</location>
    </subcellularLocation>
</comment>
<dbReference type="Proteomes" id="UP000250572">
    <property type="component" value="Unassembled WGS sequence"/>
</dbReference>
<dbReference type="PANTHER" id="PTHR24027:SF80">
    <property type="entry name" value="CADHERIN-13"/>
    <property type="match status" value="1"/>
</dbReference>
<protein>
    <recommendedName>
        <fullName evidence="10">Cadherin domain-containing protein</fullName>
    </recommendedName>
</protein>
<dbReference type="GO" id="GO:0007043">
    <property type="term" value="P:cell-cell junction assembly"/>
    <property type="evidence" value="ECO:0007669"/>
    <property type="project" value="TreeGrafter"/>
</dbReference>
<dbReference type="PANTHER" id="PTHR24027">
    <property type="entry name" value="CADHERIN-23"/>
    <property type="match status" value="1"/>
</dbReference>
<feature type="non-terminal residue" evidence="11">
    <location>
        <position position="1"/>
    </location>
</feature>
<dbReference type="GO" id="GO:0005509">
    <property type="term" value="F:calcium ion binding"/>
    <property type="evidence" value="ECO:0007669"/>
    <property type="project" value="UniProtKB-UniRule"/>
</dbReference>
<evidence type="ECO:0000256" key="5">
    <source>
        <dbReference type="ARBA" id="ARBA00022837"/>
    </source>
</evidence>
<reference evidence="11 12" key="1">
    <citation type="journal article" date="2018" name="G3 (Bethesda)">
        <title>A High-Quality Reference Genome for the Invasive Mosquitofish Gambusia affinis Using a Chicago Library.</title>
        <authorList>
            <person name="Hoffberg S.L."/>
            <person name="Troendle N.J."/>
            <person name="Glenn T.C."/>
            <person name="Mahmud O."/>
            <person name="Louha S."/>
            <person name="Chalopin D."/>
            <person name="Bennetzen J.L."/>
            <person name="Mauricio R."/>
        </authorList>
    </citation>
    <scope>NUCLEOTIDE SEQUENCE [LARGE SCALE GENOMIC DNA]</scope>
    <source>
        <strain evidence="11">NE01/NJP1002.9</strain>
        <tissue evidence="11">Muscle</tissue>
    </source>
</reference>
<dbReference type="EMBL" id="NHOQ01000086">
    <property type="protein sequence ID" value="PWA33110.1"/>
    <property type="molecule type" value="Genomic_DNA"/>
</dbReference>
<evidence type="ECO:0000256" key="4">
    <source>
        <dbReference type="ARBA" id="ARBA00022737"/>
    </source>
</evidence>
<dbReference type="PROSITE" id="PS50268">
    <property type="entry name" value="CADHERIN_2"/>
    <property type="match status" value="1"/>
</dbReference>
<dbReference type="AlphaFoldDB" id="A0A315WAE9"/>
<dbReference type="GO" id="GO:0016342">
    <property type="term" value="C:catenin complex"/>
    <property type="evidence" value="ECO:0007669"/>
    <property type="project" value="TreeGrafter"/>
</dbReference>
<dbReference type="GO" id="GO:0044331">
    <property type="term" value="P:cell-cell adhesion mediated by cadherin"/>
    <property type="evidence" value="ECO:0007669"/>
    <property type="project" value="TreeGrafter"/>
</dbReference>
<keyword evidence="2" id="KW-1003">Cell membrane</keyword>
<name>A0A315WAE9_GAMAF</name>
<dbReference type="GO" id="GO:0000902">
    <property type="term" value="P:cell morphogenesis"/>
    <property type="evidence" value="ECO:0007669"/>
    <property type="project" value="TreeGrafter"/>
</dbReference>
<gene>
    <name evidence="11" type="ORF">CCH79_00012997</name>
</gene>
<keyword evidence="4" id="KW-0677">Repeat</keyword>
<dbReference type="Pfam" id="PF00028">
    <property type="entry name" value="Cadherin"/>
    <property type="match status" value="1"/>
</dbReference>
<dbReference type="GO" id="GO:0034332">
    <property type="term" value="P:adherens junction organization"/>
    <property type="evidence" value="ECO:0007669"/>
    <property type="project" value="TreeGrafter"/>
</dbReference>
<dbReference type="GO" id="GO:0005912">
    <property type="term" value="C:adherens junction"/>
    <property type="evidence" value="ECO:0007669"/>
    <property type="project" value="TreeGrafter"/>
</dbReference>
<dbReference type="FunFam" id="2.60.40.60:FF:000031">
    <property type="entry name" value="Cadherin 3"/>
    <property type="match status" value="1"/>
</dbReference>
<dbReference type="GO" id="GO:0008013">
    <property type="term" value="F:beta-catenin binding"/>
    <property type="evidence" value="ECO:0007669"/>
    <property type="project" value="TreeGrafter"/>
</dbReference>
<feature type="non-terminal residue" evidence="11">
    <location>
        <position position="193"/>
    </location>
</feature>
<keyword evidence="6" id="KW-0130">Cell adhesion</keyword>
<dbReference type="InterPro" id="IPR039808">
    <property type="entry name" value="Cadherin"/>
</dbReference>
<dbReference type="PROSITE" id="PS00232">
    <property type="entry name" value="CADHERIN_1"/>
    <property type="match status" value="1"/>
</dbReference>
<dbReference type="InterPro" id="IPR002126">
    <property type="entry name" value="Cadherin-like_dom"/>
</dbReference>
<dbReference type="SUPFAM" id="SSF49313">
    <property type="entry name" value="Cadherin-like"/>
    <property type="match status" value="1"/>
</dbReference>
<keyword evidence="7" id="KW-0472">Membrane</keyword>
<dbReference type="GO" id="GO:0045296">
    <property type="term" value="F:cadherin binding"/>
    <property type="evidence" value="ECO:0007669"/>
    <property type="project" value="TreeGrafter"/>
</dbReference>
<keyword evidence="8" id="KW-0325">Glycoprotein</keyword>
<sequence>TPPATGTGTLIIHLEDYNDNAPFVVPSVAQVCEDAGDMNVAVVAGRDRDLAPNAAPFKIELGKQPGLDKTWRVTRINSTHSQIMLLHSLKKANYQLPLLITDSGVPPLSNSTEVKVQVCICTKTKRYCSSAHSHRTSLVVLLSTLLLVRLCEYSRPADLTLTCWCRWFDSVGNDPETFETVEKYSTVLIFCGS</sequence>
<comment type="caution">
    <text evidence="11">The sequence shown here is derived from an EMBL/GenBank/DDBJ whole genome shotgun (WGS) entry which is preliminary data.</text>
</comment>
<dbReference type="GO" id="GO:0016477">
    <property type="term" value="P:cell migration"/>
    <property type="evidence" value="ECO:0007669"/>
    <property type="project" value="TreeGrafter"/>
</dbReference>
<evidence type="ECO:0000256" key="7">
    <source>
        <dbReference type="ARBA" id="ARBA00023136"/>
    </source>
</evidence>
<evidence type="ECO:0000256" key="8">
    <source>
        <dbReference type="ARBA" id="ARBA00023180"/>
    </source>
</evidence>
<feature type="domain" description="Cadherin" evidence="10">
    <location>
        <begin position="23"/>
        <end position="119"/>
    </location>
</feature>
<evidence type="ECO:0000313" key="12">
    <source>
        <dbReference type="Proteomes" id="UP000250572"/>
    </source>
</evidence>
<dbReference type="InterPro" id="IPR015919">
    <property type="entry name" value="Cadherin-like_sf"/>
</dbReference>